<dbReference type="CDD" id="cd07377">
    <property type="entry name" value="WHTH_GntR"/>
    <property type="match status" value="1"/>
</dbReference>
<dbReference type="GO" id="GO:0003677">
    <property type="term" value="F:DNA binding"/>
    <property type="evidence" value="ECO:0007669"/>
    <property type="project" value="UniProtKB-KW"/>
</dbReference>
<evidence type="ECO:0000259" key="8">
    <source>
        <dbReference type="PROSITE" id="PS50949"/>
    </source>
</evidence>
<dbReference type="InterPro" id="IPR051446">
    <property type="entry name" value="HTH_trans_reg/aminotransferase"/>
</dbReference>
<evidence type="ECO:0000256" key="7">
    <source>
        <dbReference type="ARBA" id="ARBA00023163"/>
    </source>
</evidence>
<dbReference type="Pfam" id="PF00392">
    <property type="entry name" value="GntR"/>
    <property type="match status" value="1"/>
</dbReference>
<evidence type="ECO:0000313" key="10">
    <source>
        <dbReference type="Proteomes" id="UP000630528"/>
    </source>
</evidence>
<keyword evidence="4" id="KW-0663">Pyridoxal phosphate</keyword>
<dbReference type="Pfam" id="PF00155">
    <property type="entry name" value="Aminotran_1_2"/>
    <property type="match status" value="1"/>
</dbReference>
<dbReference type="GO" id="GO:0008483">
    <property type="term" value="F:transaminase activity"/>
    <property type="evidence" value="ECO:0007669"/>
    <property type="project" value="UniProtKB-KW"/>
</dbReference>
<dbReference type="GO" id="GO:0003700">
    <property type="term" value="F:DNA-binding transcription factor activity"/>
    <property type="evidence" value="ECO:0007669"/>
    <property type="project" value="InterPro"/>
</dbReference>
<name>A0A934TUF1_9BURK</name>
<dbReference type="RefSeq" id="WP_201173527.1">
    <property type="nucleotide sequence ID" value="NZ_JAEPWM010000006.1"/>
</dbReference>
<dbReference type="GO" id="GO:0030170">
    <property type="term" value="F:pyridoxal phosphate binding"/>
    <property type="evidence" value="ECO:0007669"/>
    <property type="project" value="InterPro"/>
</dbReference>
<evidence type="ECO:0000313" key="9">
    <source>
        <dbReference type="EMBL" id="MBK6007644.1"/>
    </source>
</evidence>
<dbReference type="PROSITE" id="PS50949">
    <property type="entry name" value="HTH_GNTR"/>
    <property type="match status" value="1"/>
</dbReference>
<dbReference type="InterPro" id="IPR036390">
    <property type="entry name" value="WH_DNA-bd_sf"/>
</dbReference>
<keyword evidence="3" id="KW-0808">Transferase</keyword>
<dbReference type="InterPro" id="IPR004839">
    <property type="entry name" value="Aminotransferase_I/II_large"/>
</dbReference>
<keyword evidence="5" id="KW-0805">Transcription regulation</keyword>
<comment type="caution">
    <text evidence="9">The sequence shown here is derived from an EMBL/GenBank/DDBJ whole genome shotgun (WGS) entry which is preliminary data.</text>
</comment>
<keyword evidence="10" id="KW-1185">Reference proteome</keyword>
<evidence type="ECO:0000256" key="4">
    <source>
        <dbReference type="ARBA" id="ARBA00022898"/>
    </source>
</evidence>
<dbReference type="SMART" id="SM00345">
    <property type="entry name" value="HTH_GNTR"/>
    <property type="match status" value="1"/>
</dbReference>
<reference evidence="9" key="1">
    <citation type="journal article" date="2012" name="J. Microbiol. Biotechnol.">
        <title>Ramlibacter ginsenosidimutans sp. nov., with ginsenoside-converting activity.</title>
        <authorList>
            <person name="Wang L."/>
            <person name="An D.S."/>
            <person name="Kim S.G."/>
            <person name="Jin F.X."/>
            <person name="Kim S.C."/>
            <person name="Lee S.T."/>
            <person name="Im W.T."/>
        </authorList>
    </citation>
    <scope>NUCLEOTIDE SEQUENCE</scope>
    <source>
        <strain evidence="9">KACC 17527</strain>
    </source>
</reference>
<dbReference type="PANTHER" id="PTHR46577">
    <property type="entry name" value="HTH-TYPE TRANSCRIPTIONAL REGULATORY PROTEIN GABR"/>
    <property type="match status" value="1"/>
</dbReference>
<reference evidence="9" key="2">
    <citation type="submission" date="2021-01" db="EMBL/GenBank/DDBJ databases">
        <authorList>
            <person name="Kang M."/>
        </authorList>
    </citation>
    <scope>NUCLEOTIDE SEQUENCE</scope>
    <source>
        <strain evidence="9">KACC 17527</strain>
    </source>
</reference>
<dbReference type="Gene3D" id="1.10.10.10">
    <property type="entry name" value="Winged helix-like DNA-binding domain superfamily/Winged helix DNA-binding domain"/>
    <property type="match status" value="1"/>
</dbReference>
<evidence type="ECO:0000256" key="2">
    <source>
        <dbReference type="ARBA" id="ARBA00022576"/>
    </source>
</evidence>
<feature type="domain" description="HTH gntR-type" evidence="8">
    <location>
        <begin position="1"/>
        <end position="69"/>
    </location>
</feature>
<dbReference type="SUPFAM" id="SSF46785">
    <property type="entry name" value="Winged helix' DNA-binding domain"/>
    <property type="match status" value="1"/>
</dbReference>
<accession>A0A934TUF1</accession>
<protein>
    <submittedName>
        <fullName evidence="9">PLP-dependent aminotransferase family protein</fullName>
    </submittedName>
</protein>
<evidence type="ECO:0000256" key="1">
    <source>
        <dbReference type="ARBA" id="ARBA00005384"/>
    </source>
</evidence>
<dbReference type="InterPro" id="IPR015422">
    <property type="entry name" value="PyrdxlP-dep_Trfase_small"/>
</dbReference>
<keyword evidence="7" id="KW-0804">Transcription</keyword>
<dbReference type="InterPro" id="IPR015421">
    <property type="entry name" value="PyrdxlP-dep_Trfase_major"/>
</dbReference>
<sequence>MTLYESLASDLELSIRNGTLRAGERMPSVRYTSRSRGVSLSTVYQAYYLLEARGLIRARERSGYFVAPAQKLPGEPARASRPTSEAVSLDVSDLILQILEGARVHDDAWFASAFPSPHLFPLPRLAQALQVASRSLRPEQILHDITPGSAELRRQIAIRYGADGLAVDADEVIVTNGALEALNLCLDAVTRPGDAVVIECPSFYGALQSLEARGLRAVQVATHPRDGVELDAMEAAILRHRPKACWMMTTFQNPLGTLMNPERKQALVDLLDRHQVPLIEDDVYAELYFTDQRPAPAKAYDRSGLVMHCSSFSKSLAPGFRVGWVAPGRFVSEVTRKKLSLNLGTSLPAQLALAEYLAHGGFDKHLRQMRTKLKNRQATLAQAVARQFPEGTTATQPQGGYQLWVELPEGYDALELYWQAAPHGVCFAPGPMFSPTRLFRNCMRLNYSGECGPEQEQGIELLGKLLQEQVAQGRSRREGAGLETA</sequence>
<dbReference type="EMBL" id="JAEPWM010000006">
    <property type="protein sequence ID" value="MBK6007644.1"/>
    <property type="molecule type" value="Genomic_DNA"/>
</dbReference>
<dbReference type="SUPFAM" id="SSF53383">
    <property type="entry name" value="PLP-dependent transferases"/>
    <property type="match status" value="1"/>
</dbReference>
<dbReference type="Gene3D" id="3.90.1150.10">
    <property type="entry name" value="Aspartate Aminotransferase, domain 1"/>
    <property type="match status" value="1"/>
</dbReference>
<dbReference type="InterPro" id="IPR000524">
    <property type="entry name" value="Tscrpt_reg_HTH_GntR"/>
</dbReference>
<dbReference type="Gene3D" id="3.40.640.10">
    <property type="entry name" value="Type I PLP-dependent aspartate aminotransferase-like (Major domain)"/>
    <property type="match status" value="1"/>
</dbReference>
<dbReference type="Proteomes" id="UP000630528">
    <property type="component" value="Unassembled WGS sequence"/>
</dbReference>
<dbReference type="InterPro" id="IPR015424">
    <property type="entry name" value="PyrdxlP-dep_Trfase"/>
</dbReference>
<evidence type="ECO:0000256" key="6">
    <source>
        <dbReference type="ARBA" id="ARBA00023125"/>
    </source>
</evidence>
<dbReference type="CDD" id="cd00609">
    <property type="entry name" value="AAT_like"/>
    <property type="match status" value="1"/>
</dbReference>
<organism evidence="9 10">
    <name type="scientific">Ramlibacter ginsenosidimutans</name>
    <dbReference type="NCBI Taxonomy" id="502333"/>
    <lineage>
        <taxon>Bacteria</taxon>
        <taxon>Pseudomonadati</taxon>
        <taxon>Pseudomonadota</taxon>
        <taxon>Betaproteobacteria</taxon>
        <taxon>Burkholderiales</taxon>
        <taxon>Comamonadaceae</taxon>
        <taxon>Ramlibacter</taxon>
    </lineage>
</organism>
<evidence type="ECO:0000256" key="3">
    <source>
        <dbReference type="ARBA" id="ARBA00022679"/>
    </source>
</evidence>
<dbReference type="InterPro" id="IPR036388">
    <property type="entry name" value="WH-like_DNA-bd_sf"/>
</dbReference>
<dbReference type="FunFam" id="3.40.640.10:FF:000023">
    <property type="entry name" value="Transcriptional regulator, GntR family"/>
    <property type="match status" value="1"/>
</dbReference>
<dbReference type="AlphaFoldDB" id="A0A934TUF1"/>
<keyword evidence="6" id="KW-0238">DNA-binding</keyword>
<keyword evidence="2 9" id="KW-0032">Aminotransferase</keyword>
<proteinExistence type="inferred from homology"/>
<evidence type="ECO:0000256" key="5">
    <source>
        <dbReference type="ARBA" id="ARBA00023015"/>
    </source>
</evidence>
<gene>
    <name evidence="9" type="ORF">JJB11_16210</name>
</gene>
<comment type="similarity">
    <text evidence="1">In the C-terminal section; belongs to the class-I pyridoxal-phosphate-dependent aminotransferase family.</text>
</comment>
<dbReference type="PANTHER" id="PTHR46577:SF2">
    <property type="entry name" value="TRANSCRIPTIONAL REGULATORY PROTEIN"/>
    <property type="match status" value="1"/>
</dbReference>